<evidence type="ECO:0000256" key="2">
    <source>
        <dbReference type="ARBA" id="ARBA00047806"/>
    </source>
</evidence>
<sequence length="204" mass="24013">MSKKKIYWIWKILSFAFFCYLLSVHGQVDDKMLEIATFAGGCFWCVQHDFSQIDGVISTTVGYTGGHKLDPTYKEVSSGTTGHLEAVQVVYNPQRISYEKLLDDYWKMIDPTRNNGQFCDSGPQYRPVIFYHNLSQKQAAERSKQALVQSKRFPQVLVQILPETTFYAAEEYHQNYFKTHFIRYKFYYYRCGRDKRLKDLWNSA</sequence>
<comment type="function">
    <text evidence="4">Has an important function as a repair enzyme for proteins that have been inactivated by oxidation. Catalyzes the reversible oxidation-reduction of methionine sulfoxide in proteins to methionine.</text>
</comment>
<evidence type="ECO:0000256" key="3">
    <source>
        <dbReference type="ARBA" id="ARBA00048782"/>
    </source>
</evidence>
<dbReference type="Proteomes" id="UP000826014">
    <property type="component" value="Chromosome"/>
</dbReference>
<comment type="similarity">
    <text evidence="4">Belongs to the MsrA Met sulfoxide reductase family.</text>
</comment>
<feature type="active site" evidence="4">
    <location>
        <position position="42"/>
    </location>
</feature>
<gene>
    <name evidence="4" type="primary">msrA</name>
    <name evidence="6" type="ORF">RHABOEDO_000294</name>
</gene>
<dbReference type="InterPro" id="IPR036509">
    <property type="entry name" value="Met_Sox_Rdtase_MsrA_sf"/>
</dbReference>
<evidence type="ECO:0000256" key="1">
    <source>
        <dbReference type="ARBA" id="ARBA00023002"/>
    </source>
</evidence>
<accession>A0ABX8UYY9</accession>
<dbReference type="InterPro" id="IPR002569">
    <property type="entry name" value="Met_Sox_Rdtase_MsrA_dom"/>
</dbReference>
<dbReference type="EC" id="1.8.4.11" evidence="4"/>
<organism evidence="6 7">
    <name type="scientific">Candidatus Rhabdochlamydia oedothoracis</name>
    <dbReference type="NCBI Taxonomy" id="2720720"/>
    <lineage>
        <taxon>Bacteria</taxon>
        <taxon>Pseudomonadati</taxon>
        <taxon>Chlamydiota</taxon>
        <taxon>Chlamydiia</taxon>
        <taxon>Parachlamydiales</taxon>
        <taxon>Candidatus Rhabdochlamydiaceae</taxon>
        <taxon>Candidatus Rhabdochlamydia</taxon>
    </lineage>
</organism>
<dbReference type="SUPFAM" id="SSF55068">
    <property type="entry name" value="Peptide methionine sulfoxide reductase"/>
    <property type="match status" value="1"/>
</dbReference>
<dbReference type="Gene3D" id="3.30.1060.10">
    <property type="entry name" value="Peptide methionine sulphoxide reductase MsrA"/>
    <property type="match status" value="1"/>
</dbReference>
<evidence type="ECO:0000259" key="5">
    <source>
        <dbReference type="Pfam" id="PF01625"/>
    </source>
</evidence>
<dbReference type="HAMAP" id="MF_01401">
    <property type="entry name" value="MsrA"/>
    <property type="match status" value="1"/>
</dbReference>
<comment type="catalytic activity">
    <reaction evidence="2 4">
        <text>L-methionyl-[protein] + [thioredoxin]-disulfide + H2O = L-methionyl-(S)-S-oxide-[protein] + [thioredoxin]-dithiol</text>
        <dbReference type="Rhea" id="RHEA:14217"/>
        <dbReference type="Rhea" id="RHEA-COMP:10698"/>
        <dbReference type="Rhea" id="RHEA-COMP:10700"/>
        <dbReference type="Rhea" id="RHEA-COMP:12313"/>
        <dbReference type="Rhea" id="RHEA-COMP:12315"/>
        <dbReference type="ChEBI" id="CHEBI:15377"/>
        <dbReference type="ChEBI" id="CHEBI:16044"/>
        <dbReference type="ChEBI" id="CHEBI:29950"/>
        <dbReference type="ChEBI" id="CHEBI:44120"/>
        <dbReference type="ChEBI" id="CHEBI:50058"/>
        <dbReference type="EC" id="1.8.4.11"/>
    </reaction>
</comment>
<name>A0ABX8UYY9_9BACT</name>
<dbReference type="PANTHER" id="PTHR43774:SF1">
    <property type="entry name" value="PEPTIDE METHIONINE SULFOXIDE REDUCTASE MSRA 2"/>
    <property type="match status" value="1"/>
</dbReference>
<evidence type="ECO:0000313" key="7">
    <source>
        <dbReference type="Proteomes" id="UP000826014"/>
    </source>
</evidence>
<feature type="domain" description="Peptide methionine sulphoxide reductase MsrA" evidence="5">
    <location>
        <begin position="36"/>
        <end position="184"/>
    </location>
</feature>
<comment type="catalytic activity">
    <reaction evidence="3 4">
        <text>[thioredoxin]-disulfide + L-methionine + H2O = L-methionine (S)-S-oxide + [thioredoxin]-dithiol</text>
        <dbReference type="Rhea" id="RHEA:19993"/>
        <dbReference type="Rhea" id="RHEA-COMP:10698"/>
        <dbReference type="Rhea" id="RHEA-COMP:10700"/>
        <dbReference type="ChEBI" id="CHEBI:15377"/>
        <dbReference type="ChEBI" id="CHEBI:29950"/>
        <dbReference type="ChEBI" id="CHEBI:50058"/>
        <dbReference type="ChEBI" id="CHEBI:57844"/>
        <dbReference type="ChEBI" id="CHEBI:58772"/>
        <dbReference type="EC" id="1.8.4.11"/>
    </reaction>
</comment>
<dbReference type="GO" id="GO:0008113">
    <property type="term" value="F:peptide-methionine (S)-S-oxide reductase activity"/>
    <property type="evidence" value="ECO:0007669"/>
    <property type="project" value="UniProtKB-EC"/>
</dbReference>
<keyword evidence="7" id="KW-1185">Reference proteome</keyword>
<dbReference type="NCBIfam" id="TIGR00401">
    <property type="entry name" value="msrA"/>
    <property type="match status" value="1"/>
</dbReference>
<protein>
    <recommendedName>
        <fullName evidence="4">Peptide methionine sulfoxide reductase MsrA</fullName>
        <shortName evidence="4">Protein-methionine-S-oxide reductase</shortName>
        <ecNumber evidence="4">1.8.4.11</ecNumber>
    </recommendedName>
    <alternativeName>
        <fullName evidence="4">Peptide-methionine (S)-S-oxide reductase</fullName>
        <shortName evidence="4">Peptide Met(O) reductase</shortName>
    </alternativeName>
</protein>
<proteinExistence type="inferred from homology"/>
<dbReference type="Pfam" id="PF01625">
    <property type="entry name" value="PMSR"/>
    <property type="match status" value="1"/>
</dbReference>
<dbReference type="PANTHER" id="PTHR43774">
    <property type="entry name" value="PEPTIDE METHIONINE SULFOXIDE REDUCTASE"/>
    <property type="match status" value="1"/>
</dbReference>
<reference evidence="6 7" key="1">
    <citation type="journal article" date="2022" name="bioRxiv">
        <title>Ecology and evolution of chlamydial symbionts of arthropods.</title>
        <authorList>
            <person name="Halter T."/>
            <person name="Koestlbacher S."/>
            <person name="Collingro A."/>
            <person name="Sixt B.S."/>
            <person name="Toenshoff E.R."/>
            <person name="Hendrickx F."/>
            <person name="Kostanjsek R."/>
            <person name="Horn M."/>
        </authorList>
    </citation>
    <scope>NUCLEOTIDE SEQUENCE [LARGE SCALE GENOMIC DNA]</scope>
    <source>
        <strain evidence="6">W744xW776</strain>
    </source>
</reference>
<dbReference type="EMBL" id="CP075587">
    <property type="protein sequence ID" value="QYF48183.1"/>
    <property type="molecule type" value="Genomic_DNA"/>
</dbReference>
<keyword evidence="1 4" id="KW-0560">Oxidoreductase</keyword>
<evidence type="ECO:0000256" key="4">
    <source>
        <dbReference type="HAMAP-Rule" id="MF_01401"/>
    </source>
</evidence>
<evidence type="ECO:0000313" key="6">
    <source>
        <dbReference type="EMBL" id="QYF48183.1"/>
    </source>
</evidence>
<dbReference type="RefSeq" id="WP_245397538.1">
    <property type="nucleotide sequence ID" value="NZ_CP075587.1"/>
</dbReference>